<evidence type="ECO:0000259" key="18">
    <source>
        <dbReference type="PROSITE" id="PS51447"/>
    </source>
</evidence>
<dbReference type="SMART" id="SM00873">
    <property type="entry name" value="B3_4"/>
    <property type="match status" value="1"/>
</dbReference>
<evidence type="ECO:0000259" key="17">
    <source>
        <dbReference type="PROSITE" id="PS50886"/>
    </source>
</evidence>
<keyword evidence="13 15" id="KW-0030">Aminoacyl-tRNA synthetase</keyword>
<comment type="subcellular location">
    <subcellularLocation>
        <location evidence="1 15">Cytoplasm</location>
    </subcellularLocation>
</comment>
<keyword evidence="11 16" id="KW-0694">RNA-binding</keyword>
<dbReference type="InterPro" id="IPR004532">
    <property type="entry name" value="Phe-tRNA-ligase_IIc_bsu_bact"/>
</dbReference>
<dbReference type="Pfam" id="PF03484">
    <property type="entry name" value="B5"/>
    <property type="match status" value="1"/>
</dbReference>
<evidence type="ECO:0000259" key="19">
    <source>
        <dbReference type="PROSITE" id="PS51483"/>
    </source>
</evidence>
<dbReference type="FunFam" id="3.30.930.10:FF:000130">
    <property type="entry name" value="Phenylalanine--tRNA ligase beta subunit"/>
    <property type="match status" value="1"/>
</dbReference>
<comment type="subunit">
    <text evidence="3 15">Tetramer of two alpha and two beta subunits.</text>
</comment>
<dbReference type="SUPFAM" id="SSF50249">
    <property type="entry name" value="Nucleic acid-binding proteins"/>
    <property type="match status" value="1"/>
</dbReference>
<organism evidence="20 21">
    <name type="scientific">Motilibacter rhizosphaerae</name>
    <dbReference type="NCBI Taxonomy" id="598652"/>
    <lineage>
        <taxon>Bacteria</taxon>
        <taxon>Bacillati</taxon>
        <taxon>Actinomycetota</taxon>
        <taxon>Actinomycetes</taxon>
        <taxon>Motilibacterales</taxon>
        <taxon>Motilibacteraceae</taxon>
        <taxon>Motilibacter</taxon>
    </lineage>
</organism>
<feature type="binding site" evidence="15">
    <location>
        <position position="465"/>
    </location>
    <ligand>
        <name>Mg(2+)</name>
        <dbReference type="ChEBI" id="CHEBI:18420"/>
        <note>shared with alpha subunit</note>
    </ligand>
</feature>
<dbReference type="OrthoDB" id="9805455at2"/>
<dbReference type="GO" id="GO:0006432">
    <property type="term" value="P:phenylalanyl-tRNA aminoacylation"/>
    <property type="evidence" value="ECO:0007669"/>
    <property type="project" value="UniProtKB-UniRule"/>
</dbReference>
<dbReference type="InterPro" id="IPR020825">
    <property type="entry name" value="Phe-tRNA_synthase-like_B3/B4"/>
</dbReference>
<evidence type="ECO:0000256" key="4">
    <source>
        <dbReference type="ARBA" id="ARBA00022490"/>
    </source>
</evidence>
<dbReference type="PROSITE" id="PS51483">
    <property type="entry name" value="B5"/>
    <property type="match status" value="1"/>
</dbReference>
<dbReference type="SUPFAM" id="SSF46955">
    <property type="entry name" value="Putative DNA-binding domain"/>
    <property type="match status" value="1"/>
</dbReference>
<keyword evidence="7 15" id="KW-0479">Metal-binding</keyword>
<dbReference type="FunFam" id="3.30.70.380:FF:000001">
    <property type="entry name" value="Phenylalanine--tRNA ligase beta subunit"/>
    <property type="match status" value="1"/>
</dbReference>
<dbReference type="InterPro" id="IPR005121">
    <property type="entry name" value="Fdx_antiC-bd"/>
</dbReference>
<sequence>MRVPLSWLREHVALPAGEDGRAVAERLVRAGFEVDAVHRAGEVSGPVVTGRVVSFEAEPQKNGKTIRWCQVLVSAEEGAEPRGIVCGAGNFAPGDVVVVALPGAVLPGGFAISARKTYGHVSDGMICSARELGAGEEAGGILVLDEGTPLGVDAVELLGLRDEVLDVQPTPDRGYALSLRGLARELATAYAVEFHDPAALDVPEPVEPGWPVVLEDTAACPVFVARTVTGLDPGVPSPGWLQRRLALAGMRSVSLAVDVTNYVMLELGQPLHAYDRQRLQGPVVVRRARAGETIETLDGTKRVLDPDDLAITDDSGPIGVAGVMGGASTEISGTTREIVLEAAHFAPSVVSRAARRHALLSEASRRFERGVDPALPAAAAERAVRLLVELGGATAEPATTVAGAVPAPVELVLAPDLPARVVGVDYAADEVLDALRQVGCTVVAEAEGLRVTVPSWRLDLTQPYDLVEEVARLGGYERIPSRLPQPPAGRGWTEEQRARRRVGQVLAAAGLVEAPSYPFVGEPALEALGIGAGDPRHRLVRLANPISDAEPYLRTTLLPGLLAALRRNLGRGQTDVALYETGLVFLAPEEGLPPAPALPVDARPGDDQLAALDAALPAQPRYVAAVLAGQREPAGWWGPGRASGWADAVELARRVVRAAGAEVEVRGVQESPWHPGRCAAVLLPGEDGTSAVVGFAGELHPRVVAALGLPPRTAALELDLDAVVAAGVRRGPVPAPALSTFPVAVQDVALVVDAAVPAAEVEAALRAGAGELLERIRLFDVYTGAGVPEGARSLAYRLELRAPDRTLTSEEASGARDAAVARAAARTGARLRGS</sequence>
<evidence type="ECO:0000256" key="2">
    <source>
        <dbReference type="ARBA" id="ARBA00008653"/>
    </source>
</evidence>
<dbReference type="Gene3D" id="3.30.70.380">
    <property type="entry name" value="Ferrodoxin-fold anticodon-binding domain"/>
    <property type="match status" value="1"/>
</dbReference>
<dbReference type="Gene3D" id="3.30.56.10">
    <property type="match status" value="2"/>
</dbReference>
<dbReference type="PROSITE" id="PS51447">
    <property type="entry name" value="FDX_ACB"/>
    <property type="match status" value="1"/>
</dbReference>
<evidence type="ECO:0000256" key="11">
    <source>
        <dbReference type="ARBA" id="ARBA00022884"/>
    </source>
</evidence>
<evidence type="ECO:0000256" key="5">
    <source>
        <dbReference type="ARBA" id="ARBA00022555"/>
    </source>
</evidence>
<evidence type="ECO:0000256" key="1">
    <source>
        <dbReference type="ARBA" id="ARBA00004496"/>
    </source>
</evidence>
<dbReference type="PANTHER" id="PTHR10947">
    <property type="entry name" value="PHENYLALANYL-TRNA SYNTHETASE BETA CHAIN AND LEUCINE-RICH REPEAT-CONTAINING PROTEIN 47"/>
    <property type="match status" value="1"/>
</dbReference>
<dbReference type="Gene3D" id="3.50.40.10">
    <property type="entry name" value="Phenylalanyl-trna Synthetase, Chain B, domain 3"/>
    <property type="match status" value="1"/>
</dbReference>
<dbReference type="GO" id="GO:0004826">
    <property type="term" value="F:phenylalanine-tRNA ligase activity"/>
    <property type="evidence" value="ECO:0007669"/>
    <property type="project" value="UniProtKB-UniRule"/>
</dbReference>
<comment type="caution">
    <text evidence="20">The sequence shown here is derived from an EMBL/GenBank/DDBJ whole genome shotgun (WGS) entry which is preliminary data.</text>
</comment>
<dbReference type="SUPFAM" id="SSF54991">
    <property type="entry name" value="Anticodon-binding domain of PheRS"/>
    <property type="match status" value="1"/>
</dbReference>
<evidence type="ECO:0000256" key="7">
    <source>
        <dbReference type="ARBA" id="ARBA00022723"/>
    </source>
</evidence>
<dbReference type="InterPro" id="IPR036690">
    <property type="entry name" value="Fdx_antiC-bd_sf"/>
</dbReference>
<keyword evidence="8 15" id="KW-0547">Nucleotide-binding</keyword>
<keyword evidence="12 15" id="KW-0648">Protein biosynthesis</keyword>
<evidence type="ECO:0000313" key="21">
    <source>
        <dbReference type="Proteomes" id="UP000293638"/>
    </source>
</evidence>
<keyword evidence="6 15" id="KW-0436">Ligase</keyword>
<dbReference type="Pfam" id="PF17759">
    <property type="entry name" value="tRNA_synthFbeta"/>
    <property type="match status" value="1"/>
</dbReference>
<evidence type="ECO:0000256" key="9">
    <source>
        <dbReference type="ARBA" id="ARBA00022840"/>
    </source>
</evidence>
<dbReference type="SUPFAM" id="SSF56037">
    <property type="entry name" value="PheT/TilS domain"/>
    <property type="match status" value="1"/>
</dbReference>
<dbReference type="SMART" id="SM00896">
    <property type="entry name" value="FDX-ACB"/>
    <property type="match status" value="1"/>
</dbReference>
<dbReference type="PANTHER" id="PTHR10947:SF0">
    <property type="entry name" value="PHENYLALANINE--TRNA LIGASE BETA SUBUNIT"/>
    <property type="match status" value="1"/>
</dbReference>
<evidence type="ECO:0000256" key="10">
    <source>
        <dbReference type="ARBA" id="ARBA00022842"/>
    </source>
</evidence>
<dbReference type="InterPro" id="IPR033714">
    <property type="entry name" value="tRNA_bind_bactPheRS"/>
</dbReference>
<dbReference type="InterPro" id="IPR041616">
    <property type="entry name" value="PheRS_beta_core"/>
</dbReference>
<feature type="binding site" evidence="15">
    <location>
        <position position="459"/>
    </location>
    <ligand>
        <name>Mg(2+)</name>
        <dbReference type="ChEBI" id="CHEBI:18420"/>
        <note>shared with alpha subunit</note>
    </ligand>
</feature>
<dbReference type="RefSeq" id="WP_130491977.1">
    <property type="nucleotide sequence ID" value="NZ_SGXD01000002.1"/>
</dbReference>
<dbReference type="HAMAP" id="MF_00283">
    <property type="entry name" value="Phe_tRNA_synth_beta1"/>
    <property type="match status" value="1"/>
</dbReference>
<dbReference type="SUPFAM" id="SSF55681">
    <property type="entry name" value="Class II aaRS and biotin synthetases"/>
    <property type="match status" value="1"/>
</dbReference>
<dbReference type="GO" id="GO:0009328">
    <property type="term" value="C:phenylalanine-tRNA ligase complex"/>
    <property type="evidence" value="ECO:0007669"/>
    <property type="project" value="TreeGrafter"/>
</dbReference>
<dbReference type="PROSITE" id="PS50886">
    <property type="entry name" value="TRBD"/>
    <property type="match status" value="1"/>
</dbReference>
<dbReference type="InterPro" id="IPR045864">
    <property type="entry name" value="aa-tRNA-synth_II/BPL/LPL"/>
</dbReference>
<dbReference type="InterPro" id="IPR012340">
    <property type="entry name" value="NA-bd_OB-fold"/>
</dbReference>
<evidence type="ECO:0000256" key="13">
    <source>
        <dbReference type="ARBA" id="ARBA00023146"/>
    </source>
</evidence>
<evidence type="ECO:0000256" key="6">
    <source>
        <dbReference type="ARBA" id="ARBA00022598"/>
    </source>
</evidence>
<evidence type="ECO:0000256" key="3">
    <source>
        <dbReference type="ARBA" id="ARBA00011209"/>
    </source>
</evidence>
<dbReference type="Gene3D" id="3.30.930.10">
    <property type="entry name" value="Bira Bifunctional Protein, Domain 2"/>
    <property type="match status" value="1"/>
</dbReference>
<name>A0A4Q7NRG2_9ACTN</name>
<dbReference type="GO" id="GO:0005524">
    <property type="term" value="F:ATP binding"/>
    <property type="evidence" value="ECO:0007669"/>
    <property type="project" value="UniProtKB-UniRule"/>
</dbReference>
<protein>
    <recommendedName>
        <fullName evidence="15">Phenylalanine--tRNA ligase beta subunit</fullName>
        <ecNumber evidence="15">6.1.1.20</ecNumber>
    </recommendedName>
    <alternativeName>
        <fullName evidence="15">Phenylalanyl-tRNA synthetase beta subunit</fullName>
        <shortName evidence="15">PheRS</shortName>
    </alternativeName>
</protein>
<dbReference type="Proteomes" id="UP000293638">
    <property type="component" value="Unassembled WGS sequence"/>
</dbReference>
<evidence type="ECO:0000256" key="8">
    <source>
        <dbReference type="ARBA" id="ARBA00022741"/>
    </source>
</evidence>
<dbReference type="InterPro" id="IPR002547">
    <property type="entry name" value="tRNA-bd_dom"/>
</dbReference>
<dbReference type="NCBIfam" id="TIGR00472">
    <property type="entry name" value="pheT_bact"/>
    <property type="match status" value="1"/>
</dbReference>
<dbReference type="InterPro" id="IPR045060">
    <property type="entry name" value="Phe-tRNA-ligase_IIc_bsu"/>
</dbReference>
<dbReference type="SMART" id="SM00874">
    <property type="entry name" value="B5"/>
    <property type="match status" value="1"/>
</dbReference>
<dbReference type="EMBL" id="SGXD01000002">
    <property type="protein sequence ID" value="RZS89348.1"/>
    <property type="molecule type" value="Genomic_DNA"/>
</dbReference>
<comment type="similarity">
    <text evidence="2 15">Belongs to the phenylalanyl-tRNA synthetase beta subunit family. Type 1 subfamily.</text>
</comment>
<feature type="domain" description="TRNA-binding" evidence="17">
    <location>
        <begin position="41"/>
        <end position="155"/>
    </location>
</feature>
<accession>A0A4Q7NRG2</accession>
<comment type="catalytic activity">
    <reaction evidence="14 15">
        <text>tRNA(Phe) + L-phenylalanine + ATP = L-phenylalanyl-tRNA(Phe) + AMP + diphosphate + H(+)</text>
        <dbReference type="Rhea" id="RHEA:19413"/>
        <dbReference type="Rhea" id="RHEA-COMP:9668"/>
        <dbReference type="Rhea" id="RHEA-COMP:9699"/>
        <dbReference type="ChEBI" id="CHEBI:15378"/>
        <dbReference type="ChEBI" id="CHEBI:30616"/>
        <dbReference type="ChEBI" id="CHEBI:33019"/>
        <dbReference type="ChEBI" id="CHEBI:58095"/>
        <dbReference type="ChEBI" id="CHEBI:78442"/>
        <dbReference type="ChEBI" id="CHEBI:78531"/>
        <dbReference type="ChEBI" id="CHEBI:456215"/>
        <dbReference type="EC" id="6.1.1.20"/>
    </reaction>
</comment>
<proteinExistence type="inferred from homology"/>
<dbReference type="FunFam" id="3.50.40.10:FF:000001">
    <property type="entry name" value="Phenylalanine--tRNA ligase beta subunit"/>
    <property type="match status" value="1"/>
</dbReference>
<feature type="binding site" evidence="15">
    <location>
        <position position="469"/>
    </location>
    <ligand>
        <name>Mg(2+)</name>
        <dbReference type="ChEBI" id="CHEBI:18420"/>
        <note>shared with alpha subunit</note>
    </ligand>
</feature>
<comment type="cofactor">
    <cofactor evidence="15">
        <name>Mg(2+)</name>
        <dbReference type="ChEBI" id="CHEBI:18420"/>
    </cofactor>
    <text evidence="15">Binds 2 magnesium ions per tetramer.</text>
</comment>
<evidence type="ECO:0000256" key="16">
    <source>
        <dbReference type="PROSITE-ProRule" id="PRU00209"/>
    </source>
</evidence>
<gene>
    <name evidence="15" type="primary">pheT</name>
    <name evidence="20" type="ORF">EV189_1111</name>
</gene>
<evidence type="ECO:0000256" key="12">
    <source>
        <dbReference type="ARBA" id="ARBA00022917"/>
    </source>
</evidence>
<keyword evidence="5 16" id="KW-0820">tRNA-binding</keyword>
<dbReference type="InterPro" id="IPR005146">
    <property type="entry name" value="B3/B4_tRNA-bd"/>
</dbReference>
<dbReference type="EC" id="6.1.1.20" evidence="15"/>
<evidence type="ECO:0000313" key="20">
    <source>
        <dbReference type="EMBL" id="RZS89348.1"/>
    </source>
</evidence>
<keyword evidence="9 15" id="KW-0067">ATP-binding</keyword>
<dbReference type="Pfam" id="PF01588">
    <property type="entry name" value="tRNA_bind"/>
    <property type="match status" value="1"/>
</dbReference>
<dbReference type="FunFam" id="3.30.56.10:FF:000002">
    <property type="entry name" value="Phenylalanine--tRNA ligase beta subunit"/>
    <property type="match status" value="1"/>
</dbReference>
<evidence type="ECO:0000256" key="15">
    <source>
        <dbReference type="HAMAP-Rule" id="MF_00283"/>
    </source>
</evidence>
<dbReference type="GO" id="GO:0000049">
    <property type="term" value="F:tRNA binding"/>
    <property type="evidence" value="ECO:0007669"/>
    <property type="project" value="UniProtKB-UniRule"/>
</dbReference>
<dbReference type="Pfam" id="PF03147">
    <property type="entry name" value="FDX-ACB"/>
    <property type="match status" value="1"/>
</dbReference>
<keyword evidence="10 15" id="KW-0460">Magnesium</keyword>
<feature type="domain" description="FDX-ACB" evidence="18">
    <location>
        <begin position="739"/>
        <end position="832"/>
    </location>
</feature>
<dbReference type="AlphaFoldDB" id="A0A4Q7NRG2"/>
<dbReference type="InterPro" id="IPR009061">
    <property type="entry name" value="DNA-bd_dom_put_sf"/>
</dbReference>
<dbReference type="InterPro" id="IPR005147">
    <property type="entry name" value="tRNA_synthase_B5-dom"/>
</dbReference>
<feature type="binding site" evidence="15">
    <location>
        <position position="468"/>
    </location>
    <ligand>
        <name>Mg(2+)</name>
        <dbReference type="ChEBI" id="CHEBI:18420"/>
        <note>shared with alpha subunit</note>
    </ligand>
</feature>
<dbReference type="Pfam" id="PF03483">
    <property type="entry name" value="B3_4"/>
    <property type="match status" value="1"/>
</dbReference>
<feature type="domain" description="B5" evidence="19">
    <location>
        <begin position="406"/>
        <end position="481"/>
    </location>
</feature>
<dbReference type="Gene3D" id="2.40.50.140">
    <property type="entry name" value="Nucleic acid-binding proteins"/>
    <property type="match status" value="1"/>
</dbReference>
<reference evidence="20 21" key="1">
    <citation type="submission" date="2019-02" db="EMBL/GenBank/DDBJ databases">
        <title>Genomic Encyclopedia of Type Strains, Phase IV (KMG-IV): sequencing the most valuable type-strain genomes for metagenomic binning, comparative biology and taxonomic classification.</title>
        <authorList>
            <person name="Goeker M."/>
        </authorList>
    </citation>
    <scope>NUCLEOTIDE SEQUENCE [LARGE SCALE GENOMIC DNA]</scope>
    <source>
        <strain evidence="20 21">DSM 45622</strain>
    </source>
</reference>
<keyword evidence="4 15" id="KW-0963">Cytoplasm</keyword>
<dbReference type="CDD" id="cd02796">
    <property type="entry name" value="tRNA_bind_bactPheRS"/>
    <property type="match status" value="1"/>
</dbReference>
<dbReference type="CDD" id="cd00769">
    <property type="entry name" value="PheRS_beta_core"/>
    <property type="match status" value="1"/>
</dbReference>
<dbReference type="GO" id="GO:0000287">
    <property type="term" value="F:magnesium ion binding"/>
    <property type="evidence" value="ECO:0007669"/>
    <property type="project" value="UniProtKB-UniRule"/>
</dbReference>
<evidence type="ECO:0000256" key="14">
    <source>
        <dbReference type="ARBA" id="ARBA00049255"/>
    </source>
</evidence>
<keyword evidence="21" id="KW-1185">Reference proteome</keyword>